<evidence type="ECO:0000256" key="9">
    <source>
        <dbReference type="ARBA" id="ARBA00023052"/>
    </source>
</evidence>
<evidence type="ECO:0000313" key="15">
    <source>
        <dbReference type="EMBL" id="PJJ40391.1"/>
    </source>
</evidence>
<name>A0A2M9A3U8_9BACT</name>
<dbReference type="UniPathway" id="UPA00047">
    <property type="reaction ID" value="UER00055"/>
</dbReference>
<dbReference type="InterPro" id="IPR012846">
    <property type="entry name" value="Acetolactate_synth_lsu"/>
</dbReference>
<comment type="pathway">
    <text evidence="2 11">Amino-acid biosynthesis; L-valine biosynthesis; L-valine from pyruvate: step 1/4.</text>
</comment>
<evidence type="ECO:0000313" key="16">
    <source>
        <dbReference type="Proteomes" id="UP000231134"/>
    </source>
</evidence>
<evidence type="ECO:0000259" key="14">
    <source>
        <dbReference type="Pfam" id="PF02776"/>
    </source>
</evidence>
<feature type="domain" description="Thiamine pyrophosphate enzyme TPP-binding" evidence="13">
    <location>
        <begin position="385"/>
        <end position="537"/>
    </location>
</feature>
<comment type="cofactor">
    <cofactor evidence="11">
        <name>thiamine diphosphate</name>
        <dbReference type="ChEBI" id="CHEBI:58937"/>
    </cofactor>
    <text evidence="11">Binds 1 thiamine pyrophosphate per subunit.</text>
</comment>
<dbReference type="PANTHER" id="PTHR18968">
    <property type="entry name" value="THIAMINE PYROPHOSPHATE ENZYMES"/>
    <property type="match status" value="1"/>
</dbReference>
<dbReference type="Pfam" id="PF00205">
    <property type="entry name" value="TPP_enzyme_M"/>
    <property type="match status" value="1"/>
</dbReference>
<keyword evidence="9 11" id="KW-0786">Thiamine pyrophosphate</keyword>
<keyword evidence="8 11" id="KW-0460">Magnesium</keyword>
<keyword evidence="6 11" id="KW-0808">Transferase</keyword>
<dbReference type="GO" id="GO:0050660">
    <property type="term" value="F:flavin adenine dinucleotide binding"/>
    <property type="evidence" value="ECO:0007669"/>
    <property type="project" value="InterPro"/>
</dbReference>
<evidence type="ECO:0000259" key="12">
    <source>
        <dbReference type="Pfam" id="PF00205"/>
    </source>
</evidence>
<organism evidence="15 16">
    <name type="scientific">Hallerella succinigenes</name>
    <dbReference type="NCBI Taxonomy" id="1896222"/>
    <lineage>
        <taxon>Bacteria</taxon>
        <taxon>Pseudomonadati</taxon>
        <taxon>Fibrobacterota</taxon>
        <taxon>Fibrobacteria</taxon>
        <taxon>Fibrobacterales</taxon>
        <taxon>Fibrobacteraceae</taxon>
        <taxon>Hallerella</taxon>
    </lineage>
</organism>
<proteinExistence type="inferred from homology"/>
<dbReference type="NCBIfam" id="TIGR00118">
    <property type="entry name" value="acolac_lg"/>
    <property type="match status" value="1"/>
</dbReference>
<dbReference type="GO" id="GO:0009099">
    <property type="term" value="P:L-valine biosynthetic process"/>
    <property type="evidence" value="ECO:0007669"/>
    <property type="project" value="UniProtKB-UniPathway"/>
</dbReference>
<dbReference type="InterPro" id="IPR045229">
    <property type="entry name" value="TPP_enz"/>
</dbReference>
<dbReference type="Gene3D" id="3.40.50.1220">
    <property type="entry name" value="TPP-binding domain"/>
    <property type="match status" value="1"/>
</dbReference>
<dbReference type="Gene3D" id="3.40.50.970">
    <property type="match status" value="2"/>
</dbReference>
<sequence length="574" mass="62141">MTNHALSGAQVMLDCLKREGVDTIFGYPGGSAIPLFDALLDSNIKMVLSRHEQGATHMADGYARATGKVGVVLVTSGPGATNTFTGIYTALMDSSPIVVLAAQTTTPNLGKDAFQECDTSGMTFAAVKHSFLVKDPNDLSRVVKEAFHIARSGRPGPVLIDLPKDVTAGNCTASFSDEIDLPGYKIPTHADPEAVAKAAALLKKSTKPLLLVGHGAIISNASRQVKELAEKLNAPVVETLLGLGAFPETHPLSLGMLGMHGTAYANKAVLECDLIMSIGSRWDDRIVGKIEEFCKDATIIHVDIDPAEEGKILQPDAFLCGDAKLVLEQLLPLVSRLDTEDWVKTCQTYKKRYPLTYPKQGGLRMQHIISTVYELTKGKAIVTTDVGQHQMWVAQFYKADYPRQFISSGGAGTMGFGLPSAIGAAIGVSSELNWPICCFAGDGGFQMTEFELSTAALHKLPIKIFVMDNKYLGMVRQWQDMFYGKRYSSVSMEGNPDFVKLAEAYGIRAFRIKRSADAERIIQKALDYNEGPVLIHCECEEEDNVFPMIPAGAPLTAMMTEPPKGQLEKPTGST</sequence>
<dbReference type="InterPro" id="IPR012000">
    <property type="entry name" value="Thiamin_PyroP_enz_cen_dom"/>
</dbReference>
<dbReference type="InterPro" id="IPR011766">
    <property type="entry name" value="TPP_enzyme_TPP-bd"/>
</dbReference>
<keyword evidence="5 11" id="KW-0028">Amino-acid biosynthesis</keyword>
<evidence type="ECO:0000256" key="2">
    <source>
        <dbReference type="ARBA" id="ARBA00005025"/>
    </source>
</evidence>
<comment type="caution">
    <text evidence="15">The sequence shown here is derived from an EMBL/GenBank/DDBJ whole genome shotgun (WGS) entry which is preliminary data.</text>
</comment>
<evidence type="ECO:0000256" key="5">
    <source>
        <dbReference type="ARBA" id="ARBA00022605"/>
    </source>
</evidence>
<dbReference type="FunFam" id="3.40.50.1220:FF:000008">
    <property type="entry name" value="Acetolactate synthase"/>
    <property type="match status" value="1"/>
</dbReference>
<reference evidence="15 16" key="1">
    <citation type="submission" date="2017-11" db="EMBL/GenBank/DDBJ databases">
        <title>Animal gut microbial communities from fecal samples from Wisconsin, USA.</title>
        <authorList>
            <person name="Neumann A."/>
        </authorList>
    </citation>
    <scope>NUCLEOTIDE SEQUENCE [LARGE SCALE GENOMIC DNA]</scope>
    <source>
        <strain evidence="15 16">UWS3</strain>
    </source>
</reference>
<dbReference type="EMBL" id="PGEX01000001">
    <property type="protein sequence ID" value="PJJ40391.1"/>
    <property type="molecule type" value="Genomic_DNA"/>
</dbReference>
<evidence type="ECO:0000256" key="6">
    <source>
        <dbReference type="ARBA" id="ARBA00022679"/>
    </source>
</evidence>
<dbReference type="RefSeq" id="WP_100424482.1">
    <property type="nucleotide sequence ID" value="NZ_PGEX01000001.1"/>
</dbReference>
<dbReference type="SUPFAM" id="SSF52518">
    <property type="entry name" value="Thiamin diphosphate-binding fold (THDP-binding)"/>
    <property type="match status" value="2"/>
</dbReference>
<evidence type="ECO:0000256" key="11">
    <source>
        <dbReference type="RuleBase" id="RU003591"/>
    </source>
</evidence>
<dbReference type="SUPFAM" id="SSF52467">
    <property type="entry name" value="DHS-like NAD/FAD-binding domain"/>
    <property type="match status" value="1"/>
</dbReference>
<dbReference type="GO" id="GO:0003984">
    <property type="term" value="F:acetolactate synthase activity"/>
    <property type="evidence" value="ECO:0007669"/>
    <property type="project" value="UniProtKB-EC"/>
</dbReference>
<evidence type="ECO:0000256" key="10">
    <source>
        <dbReference type="ARBA" id="ARBA00023304"/>
    </source>
</evidence>
<comment type="catalytic activity">
    <reaction evidence="11">
        <text>2 pyruvate + H(+) = (2S)-2-acetolactate + CO2</text>
        <dbReference type="Rhea" id="RHEA:25249"/>
        <dbReference type="ChEBI" id="CHEBI:15361"/>
        <dbReference type="ChEBI" id="CHEBI:15378"/>
        <dbReference type="ChEBI" id="CHEBI:16526"/>
        <dbReference type="ChEBI" id="CHEBI:58476"/>
        <dbReference type="EC" id="2.2.1.6"/>
    </reaction>
</comment>
<protein>
    <recommendedName>
        <fullName evidence="4 11">Acetolactate synthase</fullName>
        <ecNumber evidence="4 11">2.2.1.6</ecNumber>
    </recommendedName>
</protein>
<evidence type="ECO:0000256" key="4">
    <source>
        <dbReference type="ARBA" id="ARBA00013145"/>
    </source>
</evidence>
<dbReference type="CDD" id="cd02015">
    <property type="entry name" value="TPP_AHAS"/>
    <property type="match status" value="1"/>
</dbReference>
<accession>A0A2M9A3U8</accession>
<dbReference type="GO" id="GO:0009097">
    <property type="term" value="P:isoleucine biosynthetic process"/>
    <property type="evidence" value="ECO:0007669"/>
    <property type="project" value="UniProtKB-UniPathway"/>
</dbReference>
<gene>
    <name evidence="15" type="ORF">BGX16_0311</name>
</gene>
<keyword evidence="7 11" id="KW-0479">Metal-binding</keyword>
<evidence type="ECO:0000259" key="13">
    <source>
        <dbReference type="Pfam" id="PF02775"/>
    </source>
</evidence>
<comment type="pathway">
    <text evidence="1 11">Amino-acid biosynthesis; L-isoleucine biosynthesis; L-isoleucine from 2-oxobutanoate: step 1/4.</text>
</comment>
<dbReference type="OrthoDB" id="4494979at2"/>
<feature type="domain" description="Thiamine pyrophosphate enzyme central" evidence="12">
    <location>
        <begin position="195"/>
        <end position="330"/>
    </location>
</feature>
<dbReference type="EC" id="2.2.1.6" evidence="4 11"/>
<dbReference type="GO" id="GO:0000287">
    <property type="term" value="F:magnesium ion binding"/>
    <property type="evidence" value="ECO:0007669"/>
    <property type="project" value="UniProtKB-UniRule"/>
</dbReference>
<dbReference type="InterPro" id="IPR029061">
    <property type="entry name" value="THDP-binding"/>
</dbReference>
<dbReference type="InterPro" id="IPR029035">
    <property type="entry name" value="DHS-like_NAD/FAD-binding_dom"/>
</dbReference>
<dbReference type="Proteomes" id="UP000231134">
    <property type="component" value="Unassembled WGS sequence"/>
</dbReference>
<dbReference type="UniPathway" id="UPA00049">
    <property type="reaction ID" value="UER00059"/>
</dbReference>
<dbReference type="Pfam" id="PF02776">
    <property type="entry name" value="TPP_enzyme_N"/>
    <property type="match status" value="1"/>
</dbReference>
<dbReference type="FunFam" id="3.40.50.970:FF:000007">
    <property type="entry name" value="Acetolactate synthase"/>
    <property type="match status" value="1"/>
</dbReference>
<keyword evidence="10 11" id="KW-0100">Branched-chain amino acid biosynthesis</keyword>
<dbReference type="CDD" id="cd07035">
    <property type="entry name" value="TPP_PYR_POX_like"/>
    <property type="match status" value="1"/>
</dbReference>
<comment type="similarity">
    <text evidence="3 11">Belongs to the TPP enzyme family.</text>
</comment>
<evidence type="ECO:0000256" key="7">
    <source>
        <dbReference type="ARBA" id="ARBA00022723"/>
    </source>
</evidence>
<keyword evidence="16" id="KW-1185">Reference proteome</keyword>
<feature type="domain" description="Thiamine pyrophosphate enzyme N-terminal TPP-binding" evidence="14">
    <location>
        <begin position="7"/>
        <end position="121"/>
    </location>
</feature>
<evidence type="ECO:0000256" key="3">
    <source>
        <dbReference type="ARBA" id="ARBA00007812"/>
    </source>
</evidence>
<dbReference type="Pfam" id="PF02775">
    <property type="entry name" value="TPP_enzyme_C"/>
    <property type="match status" value="1"/>
</dbReference>
<evidence type="ECO:0000256" key="8">
    <source>
        <dbReference type="ARBA" id="ARBA00022842"/>
    </source>
</evidence>
<evidence type="ECO:0000256" key="1">
    <source>
        <dbReference type="ARBA" id="ARBA00004974"/>
    </source>
</evidence>
<dbReference type="PANTHER" id="PTHR18968:SF13">
    <property type="entry name" value="ACETOLACTATE SYNTHASE CATALYTIC SUBUNIT, MITOCHONDRIAL"/>
    <property type="match status" value="1"/>
</dbReference>
<dbReference type="InterPro" id="IPR039368">
    <property type="entry name" value="AHAS_TPP"/>
</dbReference>
<dbReference type="GO" id="GO:0005948">
    <property type="term" value="C:acetolactate synthase complex"/>
    <property type="evidence" value="ECO:0007669"/>
    <property type="project" value="TreeGrafter"/>
</dbReference>
<dbReference type="InterPro" id="IPR012001">
    <property type="entry name" value="Thiamin_PyroP_enz_TPP-bd_dom"/>
</dbReference>
<comment type="cofactor">
    <cofactor evidence="11">
        <name>Mg(2+)</name>
        <dbReference type="ChEBI" id="CHEBI:18420"/>
    </cofactor>
    <text evidence="11">Binds 1 Mg(2+) ion per subunit.</text>
</comment>
<dbReference type="AlphaFoldDB" id="A0A2M9A3U8"/>
<dbReference type="GO" id="GO:0030976">
    <property type="term" value="F:thiamine pyrophosphate binding"/>
    <property type="evidence" value="ECO:0007669"/>
    <property type="project" value="UniProtKB-UniRule"/>
</dbReference>